<feature type="signal peptide" evidence="2">
    <location>
        <begin position="1"/>
        <end position="18"/>
    </location>
</feature>
<evidence type="ECO:0000313" key="3">
    <source>
        <dbReference type="EMBL" id="KAK8941875.1"/>
    </source>
</evidence>
<reference evidence="3 4" key="1">
    <citation type="journal article" date="2022" name="Nat. Plants">
        <title>Genomes of leafy and leafless Platanthera orchids illuminate the evolution of mycoheterotrophy.</title>
        <authorList>
            <person name="Li M.H."/>
            <person name="Liu K.W."/>
            <person name="Li Z."/>
            <person name="Lu H.C."/>
            <person name="Ye Q.L."/>
            <person name="Zhang D."/>
            <person name="Wang J.Y."/>
            <person name="Li Y.F."/>
            <person name="Zhong Z.M."/>
            <person name="Liu X."/>
            <person name="Yu X."/>
            <person name="Liu D.K."/>
            <person name="Tu X.D."/>
            <person name="Liu B."/>
            <person name="Hao Y."/>
            <person name="Liao X.Y."/>
            <person name="Jiang Y.T."/>
            <person name="Sun W.H."/>
            <person name="Chen J."/>
            <person name="Chen Y.Q."/>
            <person name="Ai Y."/>
            <person name="Zhai J.W."/>
            <person name="Wu S.S."/>
            <person name="Zhou Z."/>
            <person name="Hsiao Y.Y."/>
            <person name="Wu W.L."/>
            <person name="Chen Y.Y."/>
            <person name="Lin Y.F."/>
            <person name="Hsu J.L."/>
            <person name="Li C.Y."/>
            <person name="Wang Z.W."/>
            <person name="Zhao X."/>
            <person name="Zhong W.Y."/>
            <person name="Ma X.K."/>
            <person name="Ma L."/>
            <person name="Huang J."/>
            <person name="Chen G.Z."/>
            <person name="Huang M.Z."/>
            <person name="Huang L."/>
            <person name="Peng D.H."/>
            <person name="Luo Y.B."/>
            <person name="Zou S.Q."/>
            <person name="Chen S.P."/>
            <person name="Lan S."/>
            <person name="Tsai W.C."/>
            <person name="Van de Peer Y."/>
            <person name="Liu Z.J."/>
        </authorList>
    </citation>
    <scope>NUCLEOTIDE SEQUENCE [LARGE SCALE GENOMIC DNA]</scope>
    <source>
        <strain evidence="3">Lor288</strain>
    </source>
</reference>
<keyword evidence="4" id="KW-1185">Reference proteome</keyword>
<gene>
    <name evidence="3" type="ORF">KSP40_PGU007419</name>
</gene>
<organism evidence="3 4">
    <name type="scientific">Platanthera guangdongensis</name>
    <dbReference type="NCBI Taxonomy" id="2320717"/>
    <lineage>
        <taxon>Eukaryota</taxon>
        <taxon>Viridiplantae</taxon>
        <taxon>Streptophyta</taxon>
        <taxon>Embryophyta</taxon>
        <taxon>Tracheophyta</taxon>
        <taxon>Spermatophyta</taxon>
        <taxon>Magnoliopsida</taxon>
        <taxon>Liliopsida</taxon>
        <taxon>Asparagales</taxon>
        <taxon>Orchidaceae</taxon>
        <taxon>Orchidoideae</taxon>
        <taxon>Orchideae</taxon>
        <taxon>Orchidinae</taxon>
        <taxon>Platanthera</taxon>
    </lineage>
</organism>
<name>A0ABR2LIF9_9ASPA</name>
<proteinExistence type="predicted"/>
<accession>A0ABR2LIF9</accession>
<keyword evidence="1" id="KW-1133">Transmembrane helix</keyword>
<sequence length="169" mass="19016">MGASRATWSILALGLGRATSFIMASDHVVDLLCFLQICQHLMACCLKIGSSHVLLEPSSISQANPADFSGHWDPCRYLGLLLLTSDCYQGSFVLVLFYNVIGNAVVCGVSLWIKMTIFLHLYEILVSFLRRVTSTMAVKKNNYDSSALRVLFIYKRLFLLSFMSQWLFE</sequence>
<dbReference type="Proteomes" id="UP001412067">
    <property type="component" value="Unassembled WGS sequence"/>
</dbReference>
<keyword evidence="1" id="KW-0812">Transmembrane</keyword>
<evidence type="ECO:0000313" key="4">
    <source>
        <dbReference type="Proteomes" id="UP001412067"/>
    </source>
</evidence>
<dbReference type="EMBL" id="JBBWWR010000019">
    <property type="protein sequence ID" value="KAK8941875.1"/>
    <property type="molecule type" value="Genomic_DNA"/>
</dbReference>
<feature type="transmembrane region" description="Helical" evidence="1">
    <location>
        <begin position="100"/>
        <end position="126"/>
    </location>
</feature>
<keyword evidence="1" id="KW-0472">Membrane</keyword>
<evidence type="ECO:0000256" key="1">
    <source>
        <dbReference type="SAM" id="Phobius"/>
    </source>
</evidence>
<evidence type="ECO:0000256" key="2">
    <source>
        <dbReference type="SAM" id="SignalP"/>
    </source>
</evidence>
<comment type="caution">
    <text evidence="3">The sequence shown here is derived from an EMBL/GenBank/DDBJ whole genome shotgun (WGS) entry which is preliminary data.</text>
</comment>
<feature type="chain" id="PRO_5046499056" evidence="2">
    <location>
        <begin position="19"/>
        <end position="169"/>
    </location>
</feature>
<keyword evidence="2" id="KW-0732">Signal</keyword>
<protein>
    <submittedName>
        <fullName evidence="3">Uncharacterized protein</fullName>
    </submittedName>
</protein>